<dbReference type="EMBL" id="BAABIM010000002">
    <property type="protein sequence ID" value="GAA4685319.1"/>
    <property type="molecule type" value="Genomic_DNA"/>
</dbReference>
<evidence type="ECO:0000256" key="3">
    <source>
        <dbReference type="ARBA" id="ARBA00012438"/>
    </source>
</evidence>
<dbReference type="Proteomes" id="UP001500621">
    <property type="component" value="Unassembled WGS sequence"/>
</dbReference>
<keyword evidence="8" id="KW-0067">ATP-binding</keyword>
<dbReference type="InterPro" id="IPR029016">
    <property type="entry name" value="GAF-like_dom_sf"/>
</dbReference>
<dbReference type="InterPro" id="IPR036097">
    <property type="entry name" value="HisK_dim/P_sf"/>
</dbReference>
<dbReference type="Pfam" id="PF00512">
    <property type="entry name" value="HisKA"/>
    <property type="match status" value="1"/>
</dbReference>
<dbReference type="EC" id="2.7.13.3" evidence="3"/>
<organism evidence="12 13">
    <name type="scientific">Nocardioides nanhaiensis</name>
    <dbReference type="NCBI Taxonomy" id="1476871"/>
    <lineage>
        <taxon>Bacteria</taxon>
        <taxon>Bacillati</taxon>
        <taxon>Actinomycetota</taxon>
        <taxon>Actinomycetes</taxon>
        <taxon>Propionibacteriales</taxon>
        <taxon>Nocardioidaceae</taxon>
        <taxon>Nocardioides</taxon>
    </lineage>
</organism>
<evidence type="ECO:0000313" key="13">
    <source>
        <dbReference type="Proteomes" id="UP001500621"/>
    </source>
</evidence>
<evidence type="ECO:0000256" key="2">
    <source>
        <dbReference type="ARBA" id="ARBA00004236"/>
    </source>
</evidence>
<gene>
    <name evidence="12" type="ORF">GCM10023226_23580</name>
</gene>
<dbReference type="SUPFAM" id="SSF55874">
    <property type="entry name" value="ATPase domain of HSP90 chaperone/DNA topoisomerase II/histidine kinase"/>
    <property type="match status" value="1"/>
</dbReference>
<dbReference type="Pfam" id="PF01590">
    <property type="entry name" value="GAF"/>
    <property type="match status" value="1"/>
</dbReference>
<name>A0ABP8WB57_9ACTN</name>
<evidence type="ECO:0000256" key="8">
    <source>
        <dbReference type="ARBA" id="ARBA00022840"/>
    </source>
</evidence>
<evidence type="ECO:0000256" key="9">
    <source>
        <dbReference type="ARBA" id="ARBA00023012"/>
    </source>
</evidence>
<evidence type="ECO:0000256" key="5">
    <source>
        <dbReference type="ARBA" id="ARBA00022679"/>
    </source>
</evidence>
<keyword evidence="6" id="KW-0547">Nucleotide-binding</keyword>
<dbReference type="SUPFAM" id="SSF47384">
    <property type="entry name" value="Homodimeric domain of signal transducing histidine kinase"/>
    <property type="match status" value="1"/>
</dbReference>
<evidence type="ECO:0000256" key="6">
    <source>
        <dbReference type="ARBA" id="ARBA00022741"/>
    </source>
</evidence>
<dbReference type="InterPro" id="IPR050351">
    <property type="entry name" value="BphY/WalK/GraS-like"/>
</dbReference>
<accession>A0ABP8WB57</accession>
<keyword evidence="4" id="KW-0597">Phosphoprotein</keyword>
<dbReference type="InterPro" id="IPR003594">
    <property type="entry name" value="HATPase_dom"/>
</dbReference>
<feature type="domain" description="Histidine kinase" evidence="11">
    <location>
        <begin position="185"/>
        <end position="399"/>
    </location>
</feature>
<dbReference type="PRINTS" id="PR00344">
    <property type="entry name" value="BCTRLSENSOR"/>
</dbReference>
<dbReference type="InterPro" id="IPR003661">
    <property type="entry name" value="HisK_dim/P_dom"/>
</dbReference>
<evidence type="ECO:0000256" key="10">
    <source>
        <dbReference type="ARBA" id="ARBA00039401"/>
    </source>
</evidence>
<keyword evidence="9" id="KW-0902">Two-component regulatory system</keyword>
<dbReference type="CDD" id="cd00082">
    <property type="entry name" value="HisKA"/>
    <property type="match status" value="1"/>
</dbReference>
<keyword evidence="13" id="KW-1185">Reference proteome</keyword>
<comment type="caution">
    <text evidence="12">The sequence shown here is derived from an EMBL/GenBank/DDBJ whole genome shotgun (WGS) entry which is preliminary data.</text>
</comment>
<dbReference type="RefSeq" id="WP_345265991.1">
    <property type="nucleotide sequence ID" value="NZ_BAABIM010000002.1"/>
</dbReference>
<comment type="subcellular location">
    <subcellularLocation>
        <location evidence="2">Cell membrane</location>
    </subcellularLocation>
</comment>
<dbReference type="Pfam" id="PF02518">
    <property type="entry name" value="HATPase_c"/>
    <property type="match status" value="1"/>
</dbReference>
<sequence length="399" mass="42984">MTATVDDTRRVLEIERYQILLQPPRSDLIALVEVAAQVADVPMATINLITEDEQHQVATVGFDASVCAREDSMCNVALPLREPIVVPDASQDPRFADNPFVTGRIGDVRFYASHQLRTPQGVTIGTLCVFDTVPRTLSPAQEASLGRLADRVVDILELELRTRELEQTRDELERSNGALTAFAGQVSHDLRSPLTSVRMAIDLIEEQLEDAAAAREDVTEARVRSLLGRASGGADRMQALIDDLLAYARLGGQLTREPVDLARLMAEVVEDLTASLAGAEVAVGELPTVPGDPAQLRAVLQNLVANSAKFHLPGEPARIEVSARSMDDCWLVTVVDHGIGIAPEDRERVFLPLARASDTVEGSGIGLATVKRIVEAHHGRISLEETPGGGTTALVLLPG</sequence>
<proteinExistence type="predicted"/>
<dbReference type="InterPro" id="IPR003018">
    <property type="entry name" value="GAF"/>
</dbReference>
<comment type="catalytic activity">
    <reaction evidence="1">
        <text>ATP + protein L-histidine = ADP + protein N-phospho-L-histidine.</text>
        <dbReference type="EC" id="2.7.13.3"/>
    </reaction>
</comment>
<dbReference type="SUPFAM" id="SSF55781">
    <property type="entry name" value="GAF domain-like"/>
    <property type="match status" value="1"/>
</dbReference>
<evidence type="ECO:0000256" key="4">
    <source>
        <dbReference type="ARBA" id="ARBA00022553"/>
    </source>
</evidence>
<dbReference type="InterPro" id="IPR004358">
    <property type="entry name" value="Sig_transdc_His_kin-like_C"/>
</dbReference>
<dbReference type="SMART" id="SM00388">
    <property type="entry name" value="HisKA"/>
    <property type="match status" value="1"/>
</dbReference>
<evidence type="ECO:0000256" key="7">
    <source>
        <dbReference type="ARBA" id="ARBA00022777"/>
    </source>
</evidence>
<evidence type="ECO:0000313" key="12">
    <source>
        <dbReference type="EMBL" id="GAA4685319.1"/>
    </source>
</evidence>
<dbReference type="PANTHER" id="PTHR42878:SF7">
    <property type="entry name" value="SENSOR HISTIDINE KINASE GLRK"/>
    <property type="match status" value="1"/>
</dbReference>
<keyword evidence="7" id="KW-0418">Kinase</keyword>
<dbReference type="Gene3D" id="3.30.450.40">
    <property type="match status" value="1"/>
</dbReference>
<keyword evidence="5" id="KW-0808">Transferase</keyword>
<dbReference type="Gene3D" id="3.30.565.10">
    <property type="entry name" value="Histidine kinase-like ATPase, C-terminal domain"/>
    <property type="match status" value="1"/>
</dbReference>
<dbReference type="SMART" id="SM00387">
    <property type="entry name" value="HATPase_c"/>
    <property type="match status" value="1"/>
</dbReference>
<dbReference type="Gene3D" id="1.10.287.130">
    <property type="match status" value="1"/>
</dbReference>
<evidence type="ECO:0000259" key="11">
    <source>
        <dbReference type="PROSITE" id="PS50109"/>
    </source>
</evidence>
<reference evidence="13" key="1">
    <citation type="journal article" date="2019" name="Int. J. Syst. Evol. Microbiol.">
        <title>The Global Catalogue of Microorganisms (GCM) 10K type strain sequencing project: providing services to taxonomists for standard genome sequencing and annotation.</title>
        <authorList>
            <consortium name="The Broad Institute Genomics Platform"/>
            <consortium name="The Broad Institute Genome Sequencing Center for Infectious Disease"/>
            <person name="Wu L."/>
            <person name="Ma J."/>
        </authorList>
    </citation>
    <scope>NUCLEOTIDE SEQUENCE [LARGE SCALE GENOMIC DNA]</scope>
    <source>
        <strain evidence="13">JCM 18127</strain>
    </source>
</reference>
<evidence type="ECO:0000256" key="1">
    <source>
        <dbReference type="ARBA" id="ARBA00000085"/>
    </source>
</evidence>
<dbReference type="PROSITE" id="PS50109">
    <property type="entry name" value="HIS_KIN"/>
    <property type="match status" value="1"/>
</dbReference>
<dbReference type="SMART" id="SM00065">
    <property type="entry name" value="GAF"/>
    <property type="match status" value="1"/>
</dbReference>
<dbReference type="InterPro" id="IPR005467">
    <property type="entry name" value="His_kinase_dom"/>
</dbReference>
<dbReference type="InterPro" id="IPR036890">
    <property type="entry name" value="HATPase_C_sf"/>
</dbReference>
<protein>
    <recommendedName>
        <fullName evidence="10">Sensor-like histidine kinase SenX3</fullName>
        <ecNumber evidence="3">2.7.13.3</ecNumber>
    </recommendedName>
</protein>
<dbReference type="PANTHER" id="PTHR42878">
    <property type="entry name" value="TWO-COMPONENT HISTIDINE KINASE"/>
    <property type="match status" value="1"/>
</dbReference>